<evidence type="ECO:0000256" key="6">
    <source>
        <dbReference type="PROSITE-ProRule" id="PRU00068"/>
    </source>
</evidence>
<dbReference type="Pfam" id="PF01421">
    <property type="entry name" value="Reprolysin"/>
    <property type="match status" value="1"/>
</dbReference>
<dbReference type="Pfam" id="PF00200">
    <property type="entry name" value="Disintegrin"/>
    <property type="match status" value="1"/>
</dbReference>
<dbReference type="FunFam" id="4.10.70.10:FF:000001">
    <property type="entry name" value="Disintegrin and metalloproteinase domain-containing protein 22"/>
    <property type="match status" value="1"/>
</dbReference>
<dbReference type="PANTHER" id="PTHR11905:SF159">
    <property type="entry name" value="ADAM METALLOPROTEASE"/>
    <property type="match status" value="1"/>
</dbReference>
<dbReference type="EMBL" id="DS985262">
    <property type="protein sequence ID" value="EDV20170.1"/>
    <property type="molecule type" value="Genomic_DNA"/>
</dbReference>
<dbReference type="GO" id="GO:0046872">
    <property type="term" value="F:metal ion binding"/>
    <property type="evidence" value="ECO:0007669"/>
    <property type="project" value="UniProtKB-KW"/>
</dbReference>
<dbReference type="SMART" id="SM00608">
    <property type="entry name" value="ACR"/>
    <property type="match status" value="1"/>
</dbReference>
<dbReference type="SUPFAM" id="SSF55486">
    <property type="entry name" value="Metalloproteases ('zincins'), catalytic domain"/>
    <property type="match status" value="1"/>
</dbReference>
<dbReference type="SUPFAM" id="SSF57552">
    <property type="entry name" value="Blood coagulation inhibitor (disintegrin)"/>
    <property type="match status" value="1"/>
</dbReference>
<feature type="binding site" evidence="8">
    <location>
        <position position="165"/>
    </location>
    <ligand>
        <name>Zn(2+)</name>
        <dbReference type="ChEBI" id="CHEBI:29105"/>
        <note>catalytic</note>
    </ligand>
</feature>
<evidence type="ECO:0000256" key="2">
    <source>
        <dbReference type="ARBA" id="ARBA00022692"/>
    </source>
</evidence>
<dbReference type="RefSeq" id="XP_002117331.1">
    <property type="nucleotide sequence ID" value="XM_002117295.1"/>
</dbReference>
<dbReference type="InterPro" id="IPR036436">
    <property type="entry name" value="Disintegrin_dom_sf"/>
</dbReference>
<evidence type="ECO:0000259" key="11">
    <source>
        <dbReference type="PROSITE" id="PS50215"/>
    </source>
</evidence>
<dbReference type="eggNOG" id="KOG3607">
    <property type="taxonomic scope" value="Eukaryota"/>
</dbReference>
<dbReference type="PROSITE" id="PS01186">
    <property type="entry name" value="EGF_2"/>
    <property type="match status" value="1"/>
</dbReference>
<keyword evidence="8" id="KW-0862">Zinc</keyword>
<dbReference type="KEGG" id="tad:TRIADDRAFT_32445"/>
<dbReference type="InterPro" id="IPR034027">
    <property type="entry name" value="Reprolysin_adamalysin"/>
</dbReference>
<dbReference type="InterPro" id="IPR001590">
    <property type="entry name" value="Peptidase_M12B"/>
</dbReference>
<feature type="binding site" evidence="8">
    <location>
        <position position="171"/>
    </location>
    <ligand>
        <name>Zn(2+)</name>
        <dbReference type="ChEBI" id="CHEBI:29105"/>
        <note>catalytic</note>
    </ligand>
</feature>
<protein>
    <submittedName>
        <fullName evidence="12">Uncharacterized protein</fullName>
    </submittedName>
</protein>
<comment type="caution">
    <text evidence="7">Lacks conserved residue(s) required for the propagation of feature annotation.</text>
</comment>
<feature type="binding site" evidence="8">
    <location>
        <position position="161"/>
    </location>
    <ligand>
        <name>Zn(2+)</name>
        <dbReference type="ChEBI" id="CHEBI:29105"/>
        <note>catalytic</note>
    </ligand>
</feature>
<dbReference type="PRINTS" id="PR00289">
    <property type="entry name" value="DISINTEGRIN"/>
</dbReference>
<dbReference type="InterPro" id="IPR018358">
    <property type="entry name" value="Disintegrin_CS"/>
</dbReference>
<feature type="domain" description="Peptidase M12B" evidence="11">
    <location>
        <begin position="21"/>
        <end position="227"/>
    </location>
</feature>
<dbReference type="GO" id="GO:0016020">
    <property type="term" value="C:membrane"/>
    <property type="evidence" value="ECO:0007669"/>
    <property type="project" value="UniProtKB-SubCell"/>
</dbReference>
<evidence type="ECO:0000256" key="1">
    <source>
        <dbReference type="ARBA" id="ARBA00004167"/>
    </source>
</evidence>
<dbReference type="InterPro" id="IPR000742">
    <property type="entry name" value="EGF"/>
</dbReference>
<dbReference type="CTD" id="6758544"/>
<feature type="disulfide bond" evidence="6">
    <location>
        <begin position="291"/>
        <end position="311"/>
    </location>
</feature>
<sequence>MQEQRQASHQRRRRNALNETKYLELVLVNDKRSYDLFNGNLTTLESHTIQIANGVDLRYKTIQIRVALIGIVTWSVQDPITVTADASATLTKFANYSRLVLKSIHAYDSAQLLTGISLTGKSVCYLFYLGLAYVSTMCLSNAVGISHNSKNVDQVAAILSHEIGHVFGMNHDTGRTCTCVYKPSSAKICVMSSVLSQPYPQSFSSCSVADLNKSLQEGLGSCLFNQPTKLATAPKCGNGFVEVGEECDCGSVAECTNQCCNATTCKLRASAKCASGPCCHNCQYKAKSILCRGAINDCDLPEYCSGKSELCPANMVKQNALQCSRNTGYCYNGACLTIDAQCRTLWGPHSADAASICWNRLNVMGNQYGYCKRSSSGAYTGCSAANVRCGKLHCWTNASAPVIGATWRLATVTFTQVVEKKIAQIPCKSISIDLGNDIPDPGIVIDGTKCGQEKICFNNECQNIKSVLNIKECNPANCSNHGICNSNGNCHCNAGYAPPDCSQSGNGGSIDSHGNQTTVNPSVG</sequence>
<dbReference type="PROSITE" id="PS50215">
    <property type="entry name" value="ADAM_MEPRO"/>
    <property type="match status" value="1"/>
</dbReference>
<dbReference type="AlphaFoldDB" id="B3SAV6"/>
<dbReference type="PROSITE" id="PS50026">
    <property type="entry name" value="EGF_3"/>
    <property type="match status" value="1"/>
</dbReference>
<dbReference type="Pfam" id="PF07974">
    <property type="entry name" value="EGF_2"/>
    <property type="match status" value="1"/>
</dbReference>
<proteinExistence type="predicted"/>
<dbReference type="GeneID" id="6758544"/>
<dbReference type="InParanoid" id="B3SAV6"/>
<dbReference type="OMA" id="KFFGWRI"/>
<keyword evidence="3" id="KW-1133">Transmembrane helix</keyword>
<dbReference type="PANTHER" id="PTHR11905">
    <property type="entry name" value="ADAM A DISINTEGRIN AND METALLOPROTEASE DOMAIN"/>
    <property type="match status" value="1"/>
</dbReference>
<keyword evidence="2" id="KW-0812">Transmembrane</keyword>
<feature type="disulfide bond" evidence="7">
    <location>
        <begin position="492"/>
        <end position="501"/>
    </location>
</feature>
<dbReference type="HOGENOM" id="CLU_012714_6_1_1"/>
<dbReference type="Gene3D" id="3.40.390.10">
    <property type="entry name" value="Collagenase (Catalytic Domain)"/>
    <property type="match status" value="1"/>
</dbReference>
<evidence type="ECO:0000256" key="3">
    <source>
        <dbReference type="ARBA" id="ARBA00022989"/>
    </source>
</evidence>
<name>B3SAV6_TRIAD</name>
<dbReference type="InterPro" id="IPR001762">
    <property type="entry name" value="Disintegrin_dom"/>
</dbReference>
<evidence type="ECO:0000313" key="12">
    <source>
        <dbReference type="EMBL" id="EDV20170.1"/>
    </source>
</evidence>
<dbReference type="Pfam" id="PF08516">
    <property type="entry name" value="ADAM_CR"/>
    <property type="match status" value="1"/>
</dbReference>
<dbReference type="SMART" id="SM00050">
    <property type="entry name" value="DISIN"/>
    <property type="match status" value="1"/>
</dbReference>
<keyword evidence="7" id="KW-0245">EGF-like domain</keyword>
<dbReference type="InterPro" id="IPR013111">
    <property type="entry name" value="EGF_extracell"/>
</dbReference>
<comment type="subcellular location">
    <subcellularLocation>
        <location evidence="1">Membrane</location>
        <topology evidence="1">Single-pass membrane protein</topology>
    </subcellularLocation>
</comment>
<reference evidence="12 13" key="1">
    <citation type="journal article" date="2008" name="Nature">
        <title>The Trichoplax genome and the nature of placozoans.</title>
        <authorList>
            <person name="Srivastava M."/>
            <person name="Begovic E."/>
            <person name="Chapman J."/>
            <person name="Putnam N.H."/>
            <person name="Hellsten U."/>
            <person name="Kawashima T."/>
            <person name="Kuo A."/>
            <person name="Mitros T."/>
            <person name="Salamov A."/>
            <person name="Carpenter M.L."/>
            <person name="Signorovitch A.Y."/>
            <person name="Moreno M.A."/>
            <person name="Kamm K."/>
            <person name="Grimwood J."/>
            <person name="Schmutz J."/>
            <person name="Shapiro H."/>
            <person name="Grigoriev I.V."/>
            <person name="Buss L.W."/>
            <person name="Schierwater B."/>
            <person name="Dellaporta S.L."/>
            <person name="Rokhsar D.S."/>
        </authorList>
    </citation>
    <scope>NUCLEOTIDE SEQUENCE [LARGE SCALE GENOMIC DNA]</scope>
    <source>
        <strain evidence="12 13">Grell-BS-1999</strain>
    </source>
</reference>
<keyword evidence="8" id="KW-0479">Metal-binding</keyword>
<feature type="domain" description="Disintegrin" evidence="10">
    <location>
        <begin position="233"/>
        <end position="319"/>
    </location>
</feature>
<dbReference type="PhylomeDB" id="B3SAV6"/>
<evidence type="ECO:0000256" key="8">
    <source>
        <dbReference type="PROSITE-ProRule" id="PRU00276"/>
    </source>
</evidence>
<dbReference type="CDD" id="cd04269">
    <property type="entry name" value="ZnMc_adamalysin_II_like"/>
    <property type="match status" value="1"/>
</dbReference>
<dbReference type="Gene3D" id="2.10.25.10">
    <property type="entry name" value="Laminin"/>
    <property type="match status" value="1"/>
</dbReference>
<evidence type="ECO:0000259" key="10">
    <source>
        <dbReference type="PROSITE" id="PS50214"/>
    </source>
</evidence>
<keyword evidence="13" id="KW-1185">Reference proteome</keyword>
<gene>
    <name evidence="12" type="ORF">TRIADDRAFT_32445</name>
</gene>
<evidence type="ECO:0000259" key="9">
    <source>
        <dbReference type="PROSITE" id="PS50026"/>
    </source>
</evidence>
<dbReference type="GO" id="GO:0004222">
    <property type="term" value="F:metalloendopeptidase activity"/>
    <property type="evidence" value="ECO:0000318"/>
    <property type="project" value="GO_Central"/>
</dbReference>
<dbReference type="Proteomes" id="UP000009022">
    <property type="component" value="Unassembled WGS sequence"/>
</dbReference>
<dbReference type="InterPro" id="IPR006586">
    <property type="entry name" value="ADAM_Cys-rich"/>
</dbReference>
<keyword evidence="4" id="KW-0472">Membrane</keyword>
<dbReference type="InterPro" id="IPR024079">
    <property type="entry name" value="MetalloPept_cat_dom_sf"/>
</dbReference>
<evidence type="ECO:0000313" key="13">
    <source>
        <dbReference type="Proteomes" id="UP000009022"/>
    </source>
</evidence>
<dbReference type="Gene3D" id="4.10.70.10">
    <property type="entry name" value="Disintegrin domain"/>
    <property type="match status" value="1"/>
</dbReference>
<feature type="domain" description="EGF-like" evidence="9">
    <location>
        <begin position="469"/>
        <end position="502"/>
    </location>
</feature>
<dbReference type="GO" id="GO:0006508">
    <property type="term" value="P:proteolysis"/>
    <property type="evidence" value="ECO:0000318"/>
    <property type="project" value="GO_Central"/>
</dbReference>
<evidence type="ECO:0000256" key="5">
    <source>
        <dbReference type="ARBA" id="ARBA00023157"/>
    </source>
</evidence>
<dbReference type="PROSITE" id="PS00427">
    <property type="entry name" value="DISINTEGRIN_1"/>
    <property type="match status" value="1"/>
</dbReference>
<feature type="active site" evidence="8">
    <location>
        <position position="162"/>
    </location>
</feature>
<evidence type="ECO:0000256" key="7">
    <source>
        <dbReference type="PROSITE-ProRule" id="PRU00076"/>
    </source>
</evidence>
<dbReference type="PROSITE" id="PS50214">
    <property type="entry name" value="DISINTEGRIN_2"/>
    <property type="match status" value="1"/>
</dbReference>
<dbReference type="OrthoDB" id="5951731at2759"/>
<keyword evidence="5 7" id="KW-1015">Disulfide bond</keyword>
<accession>B3SAV6</accession>
<organism evidence="12 13">
    <name type="scientific">Trichoplax adhaerens</name>
    <name type="common">Trichoplax reptans</name>
    <dbReference type="NCBI Taxonomy" id="10228"/>
    <lineage>
        <taxon>Eukaryota</taxon>
        <taxon>Metazoa</taxon>
        <taxon>Placozoa</taxon>
        <taxon>Uniplacotomia</taxon>
        <taxon>Trichoplacea</taxon>
        <taxon>Trichoplacidae</taxon>
        <taxon>Trichoplax</taxon>
    </lineage>
</organism>
<dbReference type="FunFam" id="3.40.390.10:FF:000002">
    <property type="entry name" value="Disintegrin and metalloproteinase domain-containing protein 22"/>
    <property type="match status" value="1"/>
</dbReference>
<evidence type="ECO:0000256" key="4">
    <source>
        <dbReference type="ARBA" id="ARBA00023136"/>
    </source>
</evidence>